<keyword evidence="3" id="KW-1185">Reference proteome</keyword>
<feature type="transmembrane region" description="Helical" evidence="1">
    <location>
        <begin position="113"/>
        <end position="141"/>
    </location>
</feature>
<dbReference type="Proteomes" id="UP001500449">
    <property type="component" value="Unassembled WGS sequence"/>
</dbReference>
<keyword evidence="1" id="KW-0472">Membrane</keyword>
<accession>A0ABN2NMU2</accession>
<evidence type="ECO:0008006" key="4">
    <source>
        <dbReference type="Google" id="ProtNLM"/>
    </source>
</evidence>
<dbReference type="RefSeq" id="WP_344426268.1">
    <property type="nucleotide sequence ID" value="NZ_BAAAQK010000028.1"/>
</dbReference>
<protein>
    <recommendedName>
        <fullName evidence="4">ABC transporter permease</fullName>
    </recommendedName>
</protein>
<sequence>MTAPAPRTGPVRAGPVRALRAEALKTLSVKTWWALLIPAALVALMINLFGGLFSAAIGGVSRDVPGVLLASLAYALALTSVFAGLHGVVLATAEFRHRTATTTYLLAGRAPTLLAKAASAAVVGAGYALVAAVVGAVGGLLGQGGGRLPSVGSLLAVAATGVAVCALWGVLGVALGTLLTNQVGAIVVLLGYVLAVENLLSMALRSGLDDGVDSGRSPGAVARLTSYLPANAGDVALYDLPARELGGRYSTAVVEGLAGVSAPPPGWGALLVLLVWAAAGVALAWVAGGRRDVT</sequence>
<feature type="transmembrane region" description="Helical" evidence="1">
    <location>
        <begin position="267"/>
        <end position="288"/>
    </location>
</feature>
<comment type="caution">
    <text evidence="2">The sequence shown here is derived from an EMBL/GenBank/DDBJ whole genome shotgun (WGS) entry which is preliminary data.</text>
</comment>
<evidence type="ECO:0000256" key="1">
    <source>
        <dbReference type="SAM" id="Phobius"/>
    </source>
</evidence>
<name>A0ABN2NMU2_9PSEU</name>
<feature type="transmembrane region" description="Helical" evidence="1">
    <location>
        <begin position="72"/>
        <end position="93"/>
    </location>
</feature>
<feature type="transmembrane region" description="Helical" evidence="1">
    <location>
        <begin position="32"/>
        <end position="60"/>
    </location>
</feature>
<reference evidence="2 3" key="1">
    <citation type="journal article" date="2019" name="Int. J. Syst. Evol. Microbiol.">
        <title>The Global Catalogue of Microorganisms (GCM) 10K type strain sequencing project: providing services to taxonomists for standard genome sequencing and annotation.</title>
        <authorList>
            <consortium name="The Broad Institute Genomics Platform"/>
            <consortium name="The Broad Institute Genome Sequencing Center for Infectious Disease"/>
            <person name="Wu L."/>
            <person name="Ma J."/>
        </authorList>
    </citation>
    <scope>NUCLEOTIDE SEQUENCE [LARGE SCALE GENOMIC DNA]</scope>
    <source>
        <strain evidence="2 3">JCM 16009</strain>
    </source>
</reference>
<feature type="transmembrane region" description="Helical" evidence="1">
    <location>
        <begin position="183"/>
        <end position="204"/>
    </location>
</feature>
<feature type="transmembrane region" description="Helical" evidence="1">
    <location>
        <begin position="153"/>
        <end position="176"/>
    </location>
</feature>
<organism evidence="2 3">
    <name type="scientific">Pseudonocardia ailaonensis</name>
    <dbReference type="NCBI Taxonomy" id="367279"/>
    <lineage>
        <taxon>Bacteria</taxon>
        <taxon>Bacillati</taxon>
        <taxon>Actinomycetota</taxon>
        <taxon>Actinomycetes</taxon>
        <taxon>Pseudonocardiales</taxon>
        <taxon>Pseudonocardiaceae</taxon>
        <taxon>Pseudonocardia</taxon>
    </lineage>
</organism>
<dbReference type="EMBL" id="BAAAQK010000028">
    <property type="protein sequence ID" value="GAA1875354.1"/>
    <property type="molecule type" value="Genomic_DNA"/>
</dbReference>
<evidence type="ECO:0000313" key="2">
    <source>
        <dbReference type="EMBL" id="GAA1875354.1"/>
    </source>
</evidence>
<proteinExistence type="predicted"/>
<keyword evidence="1" id="KW-1133">Transmembrane helix</keyword>
<evidence type="ECO:0000313" key="3">
    <source>
        <dbReference type="Proteomes" id="UP001500449"/>
    </source>
</evidence>
<gene>
    <name evidence="2" type="ORF">GCM10009836_65780</name>
</gene>
<keyword evidence="1" id="KW-0812">Transmembrane</keyword>